<accession>A0A934KE93</accession>
<evidence type="ECO:0000256" key="1">
    <source>
        <dbReference type="SAM" id="MobiDB-lite"/>
    </source>
</evidence>
<name>A0A934KE93_9BACT</name>
<keyword evidence="3" id="KW-1185">Reference proteome</keyword>
<evidence type="ECO:0000313" key="3">
    <source>
        <dbReference type="Proteomes" id="UP000612893"/>
    </source>
</evidence>
<feature type="region of interest" description="Disordered" evidence="1">
    <location>
        <begin position="1"/>
        <end position="67"/>
    </location>
</feature>
<dbReference type="RefSeq" id="WP_338176137.1">
    <property type="nucleotide sequence ID" value="NZ_JAEKNR010000210.1"/>
</dbReference>
<organism evidence="2 3">
    <name type="scientific">Candidatus Nephthysia bennettiae</name>
    <dbReference type="NCBI Taxonomy" id="3127016"/>
    <lineage>
        <taxon>Bacteria</taxon>
        <taxon>Bacillati</taxon>
        <taxon>Candidatus Dormiibacterota</taxon>
        <taxon>Candidatus Dormibacteria</taxon>
        <taxon>Candidatus Dormibacterales</taxon>
        <taxon>Candidatus Dormibacteraceae</taxon>
        <taxon>Candidatus Nephthysia</taxon>
    </lineage>
</organism>
<reference evidence="2" key="1">
    <citation type="submission" date="2020-10" db="EMBL/GenBank/DDBJ databases">
        <title>Ca. Dormibacterota MAGs.</title>
        <authorList>
            <person name="Montgomery K."/>
        </authorList>
    </citation>
    <scope>NUCLEOTIDE SEQUENCE [LARGE SCALE GENOMIC DNA]</scope>
    <source>
        <strain evidence="2">SC8812_S17_10</strain>
    </source>
</reference>
<sequence>MPKRGDYSPGDSRQPYSDVGGPEARHAQTHDVAREQASNPRGIEEKDDFSEDLNKAAAAPEAGDVEATVSATELKDAHELFPQLDSAELEQLPILKPGTRLEQGAVYLDLSKLARGPFKAIGGQEAPEGHLYVSKRDLDHEMWKRLTGGREDISIERPR</sequence>
<feature type="compositionally biased region" description="Low complexity" evidence="1">
    <location>
        <begin position="56"/>
        <end position="67"/>
    </location>
</feature>
<gene>
    <name evidence="2" type="ORF">JF922_21105</name>
</gene>
<evidence type="ECO:0000313" key="2">
    <source>
        <dbReference type="EMBL" id="MBJ7600555.1"/>
    </source>
</evidence>
<proteinExistence type="predicted"/>
<dbReference type="Proteomes" id="UP000612893">
    <property type="component" value="Unassembled WGS sequence"/>
</dbReference>
<protein>
    <submittedName>
        <fullName evidence="2">Uncharacterized protein</fullName>
    </submittedName>
</protein>
<feature type="compositionally biased region" description="Basic and acidic residues" evidence="1">
    <location>
        <begin position="23"/>
        <end position="34"/>
    </location>
</feature>
<dbReference type="EMBL" id="JAEKNR010000210">
    <property type="protein sequence ID" value="MBJ7600555.1"/>
    <property type="molecule type" value="Genomic_DNA"/>
</dbReference>
<dbReference type="AlphaFoldDB" id="A0A934KE93"/>
<comment type="caution">
    <text evidence="2">The sequence shown here is derived from an EMBL/GenBank/DDBJ whole genome shotgun (WGS) entry which is preliminary data.</text>
</comment>